<dbReference type="EMBL" id="GL883027">
    <property type="protein sequence ID" value="EGG14813.1"/>
    <property type="molecule type" value="Genomic_DNA"/>
</dbReference>
<gene>
    <name evidence="2" type="ORF">DFA_10686</name>
</gene>
<dbReference type="GeneID" id="14866908"/>
<organism evidence="2 3">
    <name type="scientific">Cavenderia fasciculata</name>
    <name type="common">Slime mold</name>
    <name type="synonym">Dictyostelium fasciculatum</name>
    <dbReference type="NCBI Taxonomy" id="261658"/>
    <lineage>
        <taxon>Eukaryota</taxon>
        <taxon>Amoebozoa</taxon>
        <taxon>Evosea</taxon>
        <taxon>Eumycetozoa</taxon>
        <taxon>Dictyostelia</taxon>
        <taxon>Acytosteliales</taxon>
        <taxon>Cavenderiaceae</taxon>
        <taxon>Cavenderia</taxon>
    </lineage>
</organism>
<dbReference type="KEGG" id="dfa:DFA_10686"/>
<dbReference type="AlphaFoldDB" id="F4QB41"/>
<protein>
    <submittedName>
        <fullName evidence="2">Uncharacterized protein</fullName>
    </submittedName>
</protein>
<evidence type="ECO:0000313" key="3">
    <source>
        <dbReference type="Proteomes" id="UP000007797"/>
    </source>
</evidence>
<accession>F4QB41</accession>
<proteinExistence type="predicted"/>
<evidence type="ECO:0000313" key="2">
    <source>
        <dbReference type="EMBL" id="EGG14813.1"/>
    </source>
</evidence>
<dbReference type="RefSeq" id="XP_004351329.1">
    <property type="nucleotide sequence ID" value="XM_004351277.1"/>
</dbReference>
<keyword evidence="3" id="KW-1185">Reference proteome</keyword>
<sequence>MLKLLLYKTGARQKERAVGIIQKIGAKMGMRSNKDVYPYFHHLIDPIVWHLVNVNMMFLILKVVVVNEGINQNSQLLFDRFMQSLMDPPPSKMKTHPWYLRIRASNQIQVFNKCDNEYCQKLEIISEKEYTDELSENRYKDFESTLVNWIKVHSILCSIYYTRHKEGTTTTTTTTTMSNALGNDTPNDDRSG</sequence>
<reference evidence="3" key="1">
    <citation type="journal article" date="2011" name="Genome Res.">
        <title>Phylogeny-wide analysis of social amoeba genomes highlights ancient origins for complex intercellular communication.</title>
        <authorList>
            <person name="Heidel A.J."/>
            <person name="Lawal H.M."/>
            <person name="Felder M."/>
            <person name="Schilde C."/>
            <person name="Helps N.R."/>
            <person name="Tunggal B."/>
            <person name="Rivero F."/>
            <person name="John U."/>
            <person name="Schleicher M."/>
            <person name="Eichinger L."/>
            <person name="Platzer M."/>
            <person name="Noegel A.A."/>
            <person name="Schaap P."/>
            <person name="Gloeckner G."/>
        </authorList>
    </citation>
    <scope>NUCLEOTIDE SEQUENCE [LARGE SCALE GENOMIC DNA]</scope>
    <source>
        <strain evidence="3">SH3</strain>
    </source>
</reference>
<name>F4QB41_CACFS</name>
<evidence type="ECO:0000256" key="1">
    <source>
        <dbReference type="SAM" id="MobiDB-lite"/>
    </source>
</evidence>
<dbReference type="Proteomes" id="UP000007797">
    <property type="component" value="Unassembled WGS sequence"/>
</dbReference>
<feature type="region of interest" description="Disordered" evidence="1">
    <location>
        <begin position="169"/>
        <end position="192"/>
    </location>
</feature>